<evidence type="ECO:0000256" key="1">
    <source>
        <dbReference type="ARBA" id="ARBA00023002"/>
    </source>
</evidence>
<dbReference type="SUPFAM" id="SSF50475">
    <property type="entry name" value="FMN-binding split barrel"/>
    <property type="match status" value="1"/>
</dbReference>
<protein>
    <submittedName>
        <fullName evidence="3">Flavin reductase family protein</fullName>
        <ecNumber evidence="3">1.-.-.-</ecNumber>
    </submittedName>
</protein>
<dbReference type="EMBL" id="JBHLUN010000007">
    <property type="protein sequence ID" value="MFC0408815.1"/>
    <property type="molecule type" value="Genomic_DNA"/>
</dbReference>
<sequence>MSQASETAPSLSQSFRAAMGCFTTGVTIVTSCSTAGPVGMTANSLTSVSLDPSLLLVCLKKGGLTGEAIRAHRSFAINLLAEAQEDLAMRFARPSDNRFGGVEVDWDARGVPLIHGSAAHIVCDLHAVHDAGDHEIFLGQVVSSVHDKAIEPLVFRAGRFGTYQPRAVPA</sequence>
<feature type="domain" description="Flavin reductase like" evidence="2">
    <location>
        <begin position="19"/>
        <end position="162"/>
    </location>
</feature>
<dbReference type="PANTHER" id="PTHR30466:SF1">
    <property type="entry name" value="FMN REDUCTASE (NADH) RUTF"/>
    <property type="match status" value="1"/>
</dbReference>
<reference evidence="3 4" key="1">
    <citation type="submission" date="2024-09" db="EMBL/GenBank/DDBJ databases">
        <authorList>
            <person name="Sun Q."/>
            <person name="Mori K."/>
        </authorList>
    </citation>
    <scope>NUCLEOTIDE SEQUENCE [LARGE SCALE GENOMIC DNA]</scope>
    <source>
        <strain evidence="3 4">TBRC 5777</strain>
    </source>
</reference>
<dbReference type="SMART" id="SM00903">
    <property type="entry name" value="Flavin_Reduct"/>
    <property type="match status" value="1"/>
</dbReference>
<proteinExistence type="predicted"/>
<comment type="caution">
    <text evidence="3">The sequence shown here is derived from an EMBL/GenBank/DDBJ whole genome shotgun (WGS) entry which is preliminary data.</text>
</comment>
<dbReference type="Pfam" id="PF01613">
    <property type="entry name" value="Flavin_Reduct"/>
    <property type="match status" value="1"/>
</dbReference>
<evidence type="ECO:0000259" key="2">
    <source>
        <dbReference type="SMART" id="SM00903"/>
    </source>
</evidence>
<dbReference type="Gene3D" id="2.30.110.10">
    <property type="entry name" value="Electron Transport, Fmn-binding Protein, Chain A"/>
    <property type="match status" value="1"/>
</dbReference>
<dbReference type="GO" id="GO:0016491">
    <property type="term" value="F:oxidoreductase activity"/>
    <property type="evidence" value="ECO:0007669"/>
    <property type="project" value="UniProtKB-KW"/>
</dbReference>
<dbReference type="InterPro" id="IPR012349">
    <property type="entry name" value="Split_barrel_FMN-bd"/>
</dbReference>
<dbReference type="RefSeq" id="WP_377044563.1">
    <property type="nucleotide sequence ID" value="NZ_JBHLUN010000007.1"/>
</dbReference>
<dbReference type="InterPro" id="IPR050268">
    <property type="entry name" value="NADH-dep_flavin_reductase"/>
</dbReference>
<dbReference type="EC" id="1.-.-.-" evidence="3"/>
<dbReference type="Proteomes" id="UP001589865">
    <property type="component" value="Unassembled WGS sequence"/>
</dbReference>
<gene>
    <name evidence="3" type="ORF">ACFFGY_11175</name>
</gene>
<keyword evidence="4" id="KW-1185">Reference proteome</keyword>
<keyword evidence="1 3" id="KW-0560">Oxidoreductase</keyword>
<dbReference type="PANTHER" id="PTHR30466">
    <property type="entry name" value="FLAVIN REDUCTASE"/>
    <property type="match status" value="1"/>
</dbReference>
<accession>A0ABV6JTM0</accession>
<name>A0ABV6JTM0_9PROT</name>
<organism evidence="3 4">
    <name type="scientific">Roseomonas elaeocarpi</name>
    <dbReference type="NCBI Taxonomy" id="907779"/>
    <lineage>
        <taxon>Bacteria</taxon>
        <taxon>Pseudomonadati</taxon>
        <taxon>Pseudomonadota</taxon>
        <taxon>Alphaproteobacteria</taxon>
        <taxon>Acetobacterales</taxon>
        <taxon>Roseomonadaceae</taxon>
        <taxon>Roseomonas</taxon>
    </lineage>
</organism>
<evidence type="ECO:0000313" key="3">
    <source>
        <dbReference type="EMBL" id="MFC0408815.1"/>
    </source>
</evidence>
<dbReference type="InterPro" id="IPR002563">
    <property type="entry name" value="Flavin_Rdtase-like_dom"/>
</dbReference>
<evidence type="ECO:0000313" key="4">
    <source>
        <dbReference type="Proteomes" id="UP001589865"/>
    </source>
</evidence>